<dbReference type="EMBL" id="LAZR01009699">
    <property type="protein sequence ID" value="KKM71098.1"/>
    <property type="molecule type" value="Genomic_DNA"/>
</dbReference>
<keyword evidence="1" id="KW-0175">Coiled coil</keyword>
<accession>A0A0F9JN61</accession>
<comment type="caution">
    <text evidence="2">The sequence shown here is derived from an EMBL/GenBank/DDBJ whole genome shotgun (WGS) entry which is preliminary data.</text>
</comment>
<protein>
    <submittedName>
        <fullName evidence="2">Uncharacterized protein</fullName>
    </submittedName>
</protein>
<organism evidence="2">
    <name type="scientific">marine sediment metagenome</name>
    <dbReference type="NCBI Taxonomy" id="412755"/>
    <lineage>
        <taxon>unclassified sequences</taxon>
        <taxon>metagenomes</taxon>
        <taxon>ecological metagenomes</taxon>
    </lineage>
</organism>
<evidence type="ECO:0000256" key="1">
    <source>
        <dbReference type="SAM" id="Coils"/>
    </source>
</evidence>
<sequence length="265" mass="28759">MARGDAPFTWSKWIEDTGHPTRFFYQLILDLWKRGDDEDSSLVGLTAQTKELGQRLEDLEKDEPAAMAQIKSLNDRIAALEMLEQNDVLSRLSDKVSRSGDTMYGDLFWENEDSGTVFGCMFLASELIVAISDTNKHELADTGGDGWTAGALNEVTFPTGGTEHYLAVPVPGKYKVVWSLSVHVAAGGGNSEIHAGIRIDTTNQEGAGEAHRTIANLNDSGAMCDNAIIDCPNGTEEIAMWVENSNSNDVHCEHGGLLIEQIGGT</sequence>
<name>A0A0F9JN61_9ZZZZ</name>
<feature type="coiled-coil region" evidence="1">
    <location>
        <begin position="42"/>
        <end position="76"/>
    </location>
</feature>
<dbReference type="AlphaFoldDB" id="A0A0F9JN61"/>
<proteinExistence type="predicted"/>
<evidence type="ECO:0000313" key="2">
    <source>
        <dbReference type="EMBL" id="KKM71098.1"/>
    </source>
</evidence>
<reference evidence="2" key="1">
    <citation type="journal article" date="2015" name="Nature">
        <title>Complex archaea that bridge the gap between prokaryotes and eukaryotes.</title>
        <authorList>
            <person name="Spang A."/>
            <person name="Saw J.H."/>
            <person name="Jorgensen S.L."/>
            <person name="Zaremba-Niedzwiedzka K."/>
            <person name="Martijn J."/>
            <person name="Lind A.E."/>
            <person name="van Eijk R."/>
            <person name="Schleper C."/>
            <person name="Guy L."/>
            <person name="Ettema T.J."/>
        </authorList>
    </citation>
    <scope>NUCLEOTIDE SEQUENCE</scope>
</reference>
<gene>
    <name evidence="2" type="ORF">LCGC14_1434040</name>
</gene>